<evidence type="ECO:0000313" key="2">
    <source>
        <dbReference type="EMBL" id="NIZ40201.1"/>
    </source>
</evidence>
<sequence length="355" mass="41522">MKKKVLFSISMAYLNDLSALLSSMVRFESGEFLDFYLIVSYIKQKDEELLRDLFYKIFGDSSLTVIDARSLTAIHEVLTLFSDDRSRFLWQALTFIEQAEFSDKILYLDVKTITMHSLDPFFSFELGQHLLAGSLYAMDDFHKNQSLVEIAMQEDNAFMLEQLVYSGSLSASALLIQVDRWKARRCTSNFLIFLRKFPRKLFRSMALEDVLYYYLLHREDSIYYLPVNYNSVDLYYPNSVSDNKLSSLTVRKNIERHLSDERSVEPKLISDTIYVLTLKFPGKYVPHHYASHYHSLLRDLLGENMMLYNRKFQIVSMFFRIKDLVKRVLSRPSKVTVLLVLYSLGLCVGLCILLF</sequence>
<reference evidence="2 3" key="1">
    <citation type="submission" date="2020-03" db="EMBL/GenBank/DDBJ databases">
        <title>Spirochaetal bacteria isolated from arthropods constitute a novel genus Entomospira genus novum within the order Spirochaetales.</title>
        <authorList>
            <person name="Grana-Miraglia L."/>
            <person name="Sikutova S."/>
            <person name="Fingerle V."/>
            <person name="Sing A."/>
            <person name="Castillo-Ramirez S."/>
            <person name="Margos G."/>
            <person name="Rudolf I."/>
        </authorList>
    </citation>
    <scope>NUCLEOTIDE SEQUENCE [LARGE SCALE GENOMIC DNA]</scope>
    <source>
        <strain evidence="2 3">BR193</strain>
    </source>
</reference>
<keyword evidence="1" id="KW-0472">Membrane</keyword>
<proteinExistence type="predicted"/>
<dbReference type="Gene3D" id="3.90.550.10">
    <property type="entry name" value="Spore Coat Polysaccharide Biosynthesis Protein SpsA, Chain A"/>
    <property type="match status" value="1"/>
</dbReference>
<accession>A0A968KTD8</accession>
<evidence type="ECO:0000313" key="3">
    <source>
        <dbReference type="Proteomes" id="UP000711995"/>
    </source>
</evidence>
<dbReference type="RefSeq" id="WP_167699808.1">
    <property type="nucleotide sequence ID" value="NZ_CP118174.1"/>
</dbReference>
<dbReference type="InterPro" id="IPR029044">
    <property type="entry name" value="Nucleotide-diphossugar_trans"/>
</dbReference>
<comment type="caution">
    <text evidence="2">The sequence shown here is derived from an EMBL/GenBank/DDBJ whole genome shotgun (WGS) entry which is preliminary data.</text>
</comment>
<dbReference type="EMBL" id="JAATLJ010000001">
    <property type="protein sequence ID" value="NIZ40201.1"/>
    <property type="molecule type" value="Genomic_DNA"/>
</dbReference>
<dbReference type="GO" id="GO:0016757">
    <property type="term" value="F:glycosyltransferase activity"/>
    <property type="evidence" value="ECO:0007669"/>
    <property type="project" value="InterPro"/>
</dbReference>
<protein>
    <submittedName>
        <fullName evidence="2">Uncharacterized protein</fullName>
    </submittedName>
</protein>
<gene>
    <name evidence="2" type="ORF">HCT14_01555</name>
</gene>
<name>A0A968KTD8_9SPIO</name>
<keyword evidence="1" id="KW-1133">Transmembrane helix</keyword>
<keyword evidence="1" id="KW-0812">Transmembrane</keyword>
<dbReference type="InterPro" id="IPR002495">
    <property type="entry name" value="Glyco_trans_8"/>
</dbReference>
<feature type="transmembrane region" description="Helical" evidence="1">
    <location>
        <begin position="335"/>
        <end position="354"/>
    </location>
</feature>
<organism evidence="2 3">
    <name type="scientific">Entomospira entomophila</name>
    <dbReference type="NCBI Taxonomy" id="2719988"/>
    <lineage>
        <taxon>Bacteria</taxon>
        <taxon>Pseudomonadati</taxon>
        <taxon>Spirochaetota</taxon>
        <taxon>Spirochaetia</taxon>
        <taxon>Spirochaetales</taxon>
        <taxon>Spirochaetaceae</taxon>
        <taxon>Entomospira</taxon>
    </lineage>
</organism>
<dbReference type="AlphaFoldDB" id="A0A968KTD8"/>
<dbReference type="Proteomes" id="UP000711995">
    <property type="component" value="Unassembled WGS sequence"/>
</dbReference>
<dbReference type="Pfam" id="PF01501">
    <property type="entry name" value="Glyco_transf_8"/>
    <property type="match status" value="1"/>
</dbReference>
<keyword evidence="3" id="KW-1185">Reference proteome</keyword>
<dbReference type="SUPFAM" id="SSF53448">
    <property type="entry name" value="Nucleotide-diphospho-sugar transferases"/>
    <property type="match status" value="1"/>
</dbReference>
<evidence type="ECO:0000256" key="1">
    <source>
        <dbReference type="SAM" id="Phobius"/>
    </source>
</evidence>